<gene>
    <name evidence="9 12" type="primary">pal</name>
    <name evidence="12" type="ORF">C5O18_01745</name>
</gene>
<evidence type="ECO:0000259" key="11">
    <source>
        <dbReference type="PROSITE" id="PS51123"/>
    </source>
</evidence>
<keyword evidence="6" id="KW-0998">Cell outer membrane</keyword>
<keyword evidence="2 9" id="KW-0132">Cell division</keyword>
<reference evidence="13" key="1">
    <citation type="submission" date="2018-02" db="EMBL/GenBank/DDBJ databases">
        <title>Genome sequencing of Solimonas sp. HR-BB.</title>
        <authorList>
            <person name="Lee Y."/>
            <person name="Jeon C.O."/>
        </authorList>
    </citation>
    <scope>NUCLEOTIDE SEQUENCE [LARGE SCALE GENOMIC DNA]</scope>
    <source>
        <strain evidence="13">HR-E</strain>
    </source>
</reference>
<dbReference type="InterPro" id="IPR036737">
    <property type="entry name" value="OmpA-like_sf"/>
</dbReference>
<proteinExistence type="inferred from homology"/>
<evidence type="ECO:0000313" key="13">
    <source>
        <dbReference type="Proteomes" id="UP000243900"/>
    </source>
</evidence>
<dbReference type="PANTHER" id="PTHR30329:SF21">
    <property type="entry name" value="LIPOPROTEIN YIAD-RELATED"/>
    <property type="match status" value="1"/>
</dbReference>
<comment type="similarity">
    <text evidence="9">Belongs to the Pal lipoprotein family.</text>
</comment>
<dbReference type="PANTHER" id="PTHR30329">
    <property type="entry name" value="STATOR ELEMENT OF FLAGELLAR MOTOR COMPLEX"/>
    <property type="match status" value="1"/>
</dbReference>
<keyword evidence="3" id="KW-0732">Signal</keyword>
<protein>
    <recommendedName>
        <fullName evidence="9">Peptidoglycan-associated protein</fullName>
    </recommendedName>
</protein>
<dbReference type="HAMAP" id="MF_02204">
    <property type="entry name" value="Pal"/>
    <property type="match status" value="1"/>
</dbReference>
<evidence type="ECO:0000256" key="8">
    <source>
        <dbReference type="ARBA" id="ARBA00023306"/>
    </source>
</evidence>
<comment type="function">
    <text evidence="9">Part of the Tol-Pal system, which plays a role in outer membrane invagination during cell division and is important for maintaining outer membrane integrity.</text>
</comment>
<dbReference type="CDD" id="cd07185">
    <property type="entry name" value="OmpA_C-like"/>
    <property type="match status" value="1"/>
</dbReference>
<keyword evidence="8 9" id="KW-0131">Cell cycle</keyword>
<keyword evidence="4 10" id="KW-0472">Membrane</keyword>
<dbReference type="NCBIfam" id="TIGR02802">
    <property type="entry name" value="Pal_lipo"/>
    <property type="match status" value="1"/>
</dbReference>
<feature type="domain" description="OmpA-like" evidence="11">
    <location>
        <begin position="64"/>
        <end position="181"/>
    </location>
</feature>
<dbReference type="InterPro" id="IPR014169">
    <property type="entry name" value="Pal_lipo_C"/>
</dbReference>
<dbReference type="GO" id="GO:0009279">
    <property type="term" value="C:cell outer membrane"/>
    <property type="evidence" value="ECO:0007669"/>
    <property type="project" value="UniProtKB-SubCell"/>
</dbReference>
<evidence type="ECO:0000256" key="5">
    <source>
        <dbReference type="ARBA" id="ARBA00023139"/>
    </source>
</evidence>
<comment type="caution">
    <text evidence="12">The sequence shown here is derived from an EMBL/GenBank/DDBJ whole genome shotgun (WGS) entry which is preliminary data.</text>
</comment>
<evidence type="ECO:0000256" key="9">
    <source>
        <dbReference type="HAMAP-Rule" id="MF_02204"/>
    </source>
</evidence>
<comment type="subcellular location">
    <subcellularLocation>
        <location evidence="1">Cell outer membrane</location>
    </subcellularLocation>
</comment>
<dbReference type="InterPro" id="IPR006690">
    <property type="entry name" value="OMPA-like_CS"/>
</dbReference>
<dbReference type="PRINTS" id="PR01021">
    <property type="entry name" value="OMPADOMAIN"/>
</dbReference>
<sequence>MGVLAVSVTGCSLFNKPKSVQTAPEYSSDTLPPVLAVGPTAVEAGKRKLCSEAELTRLFATVDPKLADLLRSRTYFFATDASELAPSAVASLDAHATLLGKSSAYRVQLSGHTDERGTHDYNLALGERRANAVARYLVSHGVASEQLAVVSYGKEKPVAQGHDESAWSKNRRVEVEYVDCKPAK</sequence>
<dbReference type="Gene3D" id="3.30.1330.60">
    <property type="entry name" value="OmpA-like domain"/>
    <property type="match status" value="1"/>
</dbReference>
<dbReference type="Pfam" id="PF00691">
    <property type="entry name" value="OmpA"/>
    <property type="match status" value="1"/>
</dbReference>
<dbReference type="InterPro" id="IPR050330">
    <property type="entry name" value="Bact_OuterMem_StrucFunc"/>
</dbReference>
<evidence type="ECO:0000256" key="4">
    <source>
        <dbReference type="ARBA" id="ARBA00023136"/>
    </source>
</evidence>
<dbReference type="OrthoDB" id="9809164at2"/>
<keyword evidence="13" id="KW-1185">Reference proteome</keyword>
<dbReference type="InterPro" id="IPR006665">
    <property type="entry name" value="OmpA-like"/>
</dbReference>
<organism evidence="12 13">
    <name type="scientific">Amnimonas aquatica</name>
    <dbReference type="NCBI Taxonomy" id="2094561"/>
    <lineage>
        <taxon>Bacteria</taxon>
        <taxon>Pseudomonadati</taxon>
        <taxon>Pseudomonadota</taxon>
        <taxon>Gammaproteobacteria</taxon>
        <taxon>Moraxellales</taxon>
        <taxon>Moraxellaceae</taxon>
        <taxon>Amnimonas</taxon>
    </lineage>
</organism>
<dbReference type="GO" id="GO:0051301">
    <property type="term" value="P:cell division"/>
    <property type="evidence" value="ECO:0007669"/>
    <property type="project" value="UniProtKB-UniRule"/>
</dbReference>
<dbReference type="AlphaFoldDB" id="A0A2P6AUL8"/>
<dbReference type="EMBL" id="PTQZ01000017">
    <property type="protein sequence ID" value="PQA50820.1"/>
    <property type="molecule type" value="Genomic_DNA"/>
</dbReference>
<evidence type="ECO:0000256" key="7">
    <source>
        <dbReference type="ARBA" id="ARBA00023288"/>
    </source>
</evidence>
<accession>A0A2P6AUL8</accession>
<evidence type="ECO:0000256" key="1">
    <source>
        <dbReference type="ARBA" id="ARBA00004442"/>
    </source>
</evidence>
<dbReference type="SUPFAM" id="SSF103088">
    <property type="entry name" value="OmpA-like"/>
    <property type="match status" value="1"/>
</dbReference>
<dbReference type="InterPro" id="IPR039001">
    <property type="entry name" value="Pal"/>
</dbReference>
<evidence type="ECO:0000256" key="6">
    <source>
        <dbReference type="ARBA" id="ARBA00023237"/>
    </source>
</evidence>
<dbReference type="PROSITE" id="PS51123">
    <property type="entry name" value="OMPA_2"/>
    <property type="match status" value="1"/>
</dbReference>
<dbReference type="PROSITE" id="PS01068">
    <property type="entry name" value="OMPA_1"/>
    <property type="match status" value="1"/>
</dbReference>
<evidence type="ECO:0000313" key="12">
    <source>
        <dbReference type="EMBL" id="PQA50820.1"/>
    </source>
</evidence>
<dbReference type="Proteomes" id="UP000243900">
    <property type="component" value="Unassembled WGS sequence"/>
</dbReference>
<keyword evidence="7 12" id="KW-0449">Lipoprotein</keyword>
<evidence type="ECO:0000256" key="3">
    <source>
        <dbReference type="ARBA" id="ARBA00022729"/>
    </source>
</evidence>
<comment type="subunit">
    <text evidence="9">The Tol-Pal system is composed of five core proteins: the inner membrane proteins TolA, TolQ and TolR, the periplasmic protein TolB and the outer membrane protein Pal. They form a network linking the inner and outer membranes and the peptidoglycan layer.</text>
</comment>
<dbReference type="InterPro" id="IPR006664">
    <property type="entry name" value="OMP_bac"/>
</dbReference>
<evidence type="ECO:0000256" key="2">
    <source>
        <dbReference type="ARBA" id="ARBA00022618"/>
    </source>
</evidence>
<evidence type="ECO:0000256" key="10">
    <source>
        <dbReference type="PROSITE-ProRule" id="PRU00473"/>
    </source>
</evidence>
<name>A0A2P6AUL8_9GAMM</name>
<keyword evidence="5" id="KW-0564">Palmitate</keyword>